<feature type="compositionally biased region" description="Basic and acidic residues" evidence="1">
    <location>
        <begin position="194"/>
        <end position="203"/>
    </location>
</feature>
<feature type="domain" description="Mitochondria-eating protein C-terminal" evidence="2">
    <location>
        <begin position="265"/>
        <end position="474"/>
    </location>
</feature>
<reference evidence="3" key="1">
    <citation type="submission" date="2019-08" db="EMBL/GenBank/DDBJ databases">
        <title>The improved chromosome-level genome for the pearl oyster Pinctada fucata martensii using PacBio sequencing and Hi-C.</title>
        <authorList>
            <person name="Zheng Z."/>
        </authorList>
    </citation>
    <scope>NUCLEOTIDE SEQUENCE</scope>
    <source>
        <strain evidence="3">ZZ-2019</strain>
        <tissue evidence="3">Adductor muscle</tissue>
    </source>
</reference>
<comment type="caution">
    <text evidence="3">The sequence shown here is derived from an EMBL/GenBank/DDBJ whole genome shotgun (WGS) entry which is preliminary data.</text>
</comment>
<dbReference type="Proteomes" id="UP001186944">
    <property type="component" value="Unassembled WGS sequence"/>
</dbReference>
<evidence type="ECO:0000313" key="4">
    <source>
        <dbReference type="Proteomes" id="UP001186944"/>
    </source>
</evidence>
<organism evidence="3 4">
    <name type="scientific">Pinctada imbricata</name>
    <name type="common">Atlantic pearl-oyster</name>
    <name type="synonym">Pinctada martensii</name>
    <dbReference type="NCBI Taxonomy" id="66713"/>
    <lineage>
        <taxon>Eukaryota</taxon>
        <taxon>Metazoa</taxon>
        <taxon>Spiralia</taxon>
        <taxon>Lophotrochozoa</taxon>
        <taxon>Mollusca</taxon>
        <taxon>Bivalvia</taxon>
        <taxon>Autobranchia</taxon>
        <taxon>Pteriomorphia</taxon>
        <taxon>Pterioida</taxon>
        <taxon>Pterioidea</taxon>
        <taxon>Pteriidae</taxon>
        <taxon>Pinctada</taxon>
    </lineage>
</organism>
<keyword evidence="4" id="KW-1185">Reference proteome</keyword>
<protein>
    <recommendedName>
        <fullName evidence="2">Mitochondria-eating protein C-terminal domain-containing protein</fullName>
    </recommendedName>
</protein>
<dbReference type="AlphaFoldDB" id="A0AA89C974"/>
<dbReference type="EMBL" id="VSWD01000006">
    <property type="protein sequence ID" value="KAK3100506.1"/>
    <property type="molecule type" value="Genomic_DNA"/>
</dbReference>
<evidence type="ECO:0000256" key="1">
    <source>
        <dbReference type="SAM" id="MobiDB-lite"/>
    </source>
</evidence>
<dbReference type="InterPro" id="IPR031981">
    <property type="entry name" value="MIEAP_C"/>
</dbReference>
<feature type="region of interest" description="Disordered" evidence="1">
    <location>
        <begin position="186"/>
        <end position="206"/>
    </location>
</feature>
<evidence type="ECO:0000259" key="2">
    <source>
        <dbReference type="Pfam" id="PF16026"/>
    </source>
</evidence>
<evidence type="ECO:0000313" key="3">
    <source>
        <dbReference type="EMBL" id="KAK3100506.1"/>
    </source>
</evidence>
<feature type="compositionally biased region" description="Low complexity" evidence="1">
    <location>
        <begin position="129"/>
        <end position="142"/>
    </location>
</feature>
<gene>
    <name evidence="3" type="ORF">FSP39_021027</name>
</gene>
<feature type="region of interest" description="Disordered" evidence="1">
    <location>
        <begin position="127"/>
        <end position="147"/>
    </location>
</feature>
<proteinExistence type="predicted"/>
<name>A0AA89C974_PINIB</name>
<accession>A0AA89C974</accession>
<dbReference type="Pfam" id="PF16026">
    <property type="entry name" value="MIEAP"/>
    <property type="match status" value="1"/>
</dbReference>
<sequence>MSQKLPSIAASFSNLHPLKFEQHWRENIGDILHGMRRFVPKMDMDIAESEYVELLRCEHLLKELYPIKYIALKRQKPESSHALRHLTGVLFHVIQDAGDTTLAYKVPAAMNELVSLKKSKEEFEELQINSKDTTSTTNKSTNGSLVNGTSFQKELTIETLTSEPRDSDATNQKKLDIQSCPTPHMIIVPGSKSANEKTEDNDKAASSYKDTDWTMVPFEEFMKMRSTIEYQKSKITELTNRLGRAATIPITDEAETMSTIDVEYRPSRLADRFSAMFKDEWLRAFEACTRRLHWRDMDTIFQLLRIVRYAYDYCETTAKDQLDELETVLSGPILHPKGRFEVEEIFEEVTLPQKDKMNRWGKKYSKDYRRHVADLSVPEICMDFKEHIVEQVFKWRLRELPEQVTEYIDRCVEVLWYMCIQEPPMVITWANDGESVNSNYYNFYARRGNVVRQAVWPAVFLHNGGPLVCKGYVLADTFSNRS</sequence>